<evidence type="ECO:0000313" key="1">
    <source>
        <dbReference type="EMBL" id="KAJ8897018.1"/>
    </source>
</evidence>
<organism evidence="1 2">
    <name type="scientific">Dryococelus australis</name>
    <dbReference type="NCBI Taxonomy" id="614101"/>
    <lineage>
        <taxon>Eukaryota</taxon>
        <taxon>Metazoa</taxon>
        <taxon>Ecdysozoa</taxon>
        <taxon>Arthropoda</taxon>
        <taxon>Hexapoda</taxon>
        <taxon>Insecta</taxon>
        <taxon>Pterygota</taxon>
        <taxon>Neoptera</taxon>
        <taxon>Polyneoptera</taxon>
        <taxon>Phasmatodea</taxon>
        <taxon>Verophasmatodea</taxon>
        <taxon>Anareolatae</taxon>
        <taxon>Phasmatidae</taxon>
        <taxon>Eurycanthinae</taxon>
        <taxon>Dryococelus</taxon>
    </lineage>
</organism>
<evidence type="ECO:0000313" key="2">
    <source>
        <dbReference type="Proteomes" id="UP001159363"/>
    </source>
</evidence>
<protein>
    <submittedName>
        <fullName evidence="1">Uncharacterized protein</fullName>
    </submittedName>
</protein>
<comment type="caution">
    <text evidence="1">The sequence shown here is derived from an EMBL/GenBank/DDBJ whole genome shotgun (WGS) entry which is preliminary data.</text>
</comment>
<proteinExistence type="predicted"/>
<accession>A0ABQ9IJZ3</accession>
<dbReference type="Proteomes" id="UP001159363">
    <property type="component" value="Chromosome 1"/>
</dbReference>
<gene>
    <name evidence="1" type="ORF">PR048_002364</name>
</gene>
<name>A0ABQ9IJZ3_9NEOP</name>
<sequence length="695" mass="76203">MYRRALLTYGRGRFWRRGKGWLPDAFLPTFTRDVELLMAQKSEDGEGATTELPVFLAPSAGSLRTLPEVTAVGVAVRLAYAVSLSGFHNSVSRCSASLPTLAASYERYLSLHNRAMFLRRPPATQTVLPSGMLQGSLVQRYDGNTARLARRSDEALEVRVSVARIAPSFLGRGLARVGEERTSLRYSPSATCEPCRGWRRCALCRTSRAAWSLWSRDSCPRTAQVEPATPSLPLGSRDTSHSLALEAVHGGLATFEPGSSPLSSSVRFHAPADIHASDGNTYVGSTTGHAVRLKVFSEYSLFLPAYIPPASLRIFSGLTGTTDLYRVDRTVRWGKGRGRGGVEAKLLASYQGEQGSIPGAPPPPPPIFALGMRPDDAAAQRVFSRISSFLRPYIPALIPCSGRIRAAIGRKKRPITGGRGENRIRDLMRKRPLKAANHGHRKLRGKEEPEEENGYIVKVKPTQGQLPRAIRHVAVSRQSLHIVDVLSSWDKTKRGSCRYHTGTLYKTAIASMRRAPELACSVLVVLRVPMGLSAVTFAVVKQAKQFENAEDRTSRATCLNIVVSGITSSDARFRSDFLCDRSTDAATVATHALSYSFLTHKLTPEFHRSDEPFGRYRGLKQTKPLAIRGSQRGSHRGLMTSEQNTRSDVCRAQGRYQCIHSRLMAQAKLARLLKQLACLRGSVADQSATAAELTP</sequence>
<keyword evidence="2" id="KW-1185">Reference proteome</keyword>
<reference evidence="1 2" key="1">
    <citation type="submission" date="2023-02" db="EMBL/GenBank/DDBJ databases">
        <title>LHISI_Scaffold_Assembly.</title>
        <authorList>
            <person name="Stuart O.P."/>
            <person name="Cleave R."/>
            <person name="Magrath M.J.L."/>
            <person name="Mikheyev A.S."/>
        </authorList>
    </citation>
    <scope>NUCLEOTIDE SEQUENCE [LARGE SCALE GENOMIC DNA]</scope>
    <source>
        <strain evidence="1">Daus_M_001</strain>
        <tissue evidence="1">Leg muscle</tissue>
    </source>
</reference>
<dbReference type="EMBL" id="JARBHB010000001">
    <property type="protein sequence ID" value="KAJ8897018.1"/>
    <property type="molecule type" value="Genomic_DNA"/>
</dbReference>